<feature type="compositionally biased region" description="Acidic residues" evidence="1">
    <location>
        <begin position="34"/>
        <end position="50"/>
    </location>
</feature>
<dbReference type="EMBL" id="JAVYJV010000005">
    <property type="protein sequence ID" value="KAK4371290.1"/>
    <property type="molecule type" value="Genomic_DNA"/>
</dbReference>
<dbReference type="GO" id="GO:0005739">
    <property type="term" value="C:mitochondrion"/>
    <property type="evidence" value="ECO:0007669"/>
    <property type="project" value="TreeGrafter"/>
</dbReference>
<reference evidence="2" key="1">
    <citation type="submission" date="2023-12" db="EMBL/GenBank/DDBJ databases">
        <title>Genome assembly of Anisodus tanguticus.</title>
        <authorList>
            <person name="Wang Y.-J."/>
        </authorList>
    </citation>
    <scope>NUCLEOTIDE SEQUENCE</scope>
    <source>
        <strain evidence="2">KB-2021</strain>
        <tissue evidence="2">Leaf</tissue>
    </source>
</reference>
<accession>A0AAE1VSY8</accession>
<dbReference type="AlphaFoldDB" id="A0AAE1VSY8"/>
<evidence type="ECO:0000313" key="3">
    <source>
        <dbReference type="Proteomes" id="UP001291623"/>
    </source>
</evidence>
<name>A0AAE1VSY8_9SOLA</name>
<feature type="compositionally biased region" description="Acidic residues" evidence="1">
    <location>
        <begin position="61"/>
        <end position="72"/>
    </location>
</feature>
<dbReference type="GO" id="GO:1901259">
    <property type="term" value="P:chloroplast rRNA processing"/>
    <property type="evidence" value="ECO:0007669"/>
    <property type="project" value="TreeGrafter"/>
</dbReference>
<dbReference type="PANTHER" id="PTHR46434">
    <property type="entry name" value="GENETIC INTERACTOR OF PROHIBITINS 3, MITOCHONDRIAL"/>
    <property type="match status" value="1"/>
</dbReference>
<sequence>MALLLSTSAASTASNLSLNSTFETKHNFLGYEEEEEEFGDYIEGELEESEGKEMGSSGSEDGFDDWDSELEENDDDDLKELDGFLRAGLGYGNITEEVLEKGKKKRVSKSERKKMSREAAKGEKEEVTVCARCYSLRNYGQVKNEMVENLIPDFDFDQLITTRLMKPTGKADAMVVVMVVDCVDFDGSFPKRAAKSLFKALEQSKDRMKQSKKLPKLVLWLPKLTFSLLKFPMRVWTNGFDIVLKLMEHLS</sequence>
<protein>
    <submittedName>
        <fullName evidence="2">Uncharacterized protein</fullName>
    </submittedName>
</protein>
<dbReference type="Proteomes" id="UP001291623">
    <property type="component" value="Unassembled WGS sequence"/>
</dbReference>
<feature type="region of interest" description="Disordered" evidence="1">
    <location>
        <begin position="34"/>
        <end position="72"/>
    </location>
</feature>
<dbReference type="InterPro" id="IPR050896">
    <property type="entry name" value="Mito_lipid_metab_GTPase"/>
</dbReference>
<dbReference type="PANTHER" id="PTHR46434:SF3">
    <property type="entry name" value="GTP-BINDING PROTEIN BRASSINAZOLE INSENSITIVE PALE GREEN 2, CHLOROPLASTIC"/>
    <property type="match status" value="1"/>
</dbReference>
<keyword evidence="3" id="KW-1185">Reference proteome</keyword>
<evidence type="ECO:0000256" key="1">
    <source>
        <dbReference type="SAM" id="MobiDB-lite"/>
    </source>
</evidence>
<dbReference type="GO" id="GO:0009570">
    <property type="term" value="C:chloroplast stroma"/>
    <property type="evidence" value="ECO:0007669"/>
    <property type="project" value="TreeGrafter"/>
</dbReference>
<gene>
    <name evidence="2" type="ORF">RND71_010765</name>
</gene>
<proteinExistence type="predicted"/>
<comment type="caution">
    <text evidence="2">The sequence shown here is derived from an EMBL/GenBank/DDBJ whole genome shotgun (WGS) entry which is preliminary data.</text>
</comment>
<organism evidence="2 3">
    <name type="scientific">Anisodus tanguticus</name>
    <dbReference type="NCBI Taxonomy" id="243964"/>
    <lineage>
        <taxon>Eukaryota</taxon>
        <taxon>Viridiplantae</taxon>
        <taxon>Streptophyta</taxon>
        <taxon>Embryophyta</taxon>
        <taxon>Tracheophyta</taxon>
        <taxon>Spermatophyta</taxon>
        <taxon>Magnoliopsida</taxon>
        <taxon>eudicotyledons</taxon>
        <taxon>Gunneridae</taxon>
        <taxon>Pentapetalae</taxon>
        <taxon>asterids</taxon>
        <taxon>lamiids</taxon>
        <taxon>Solanales</taxon>
        <taxon>Solanaceae</taxon>
        <taxon>Solanoideae</taxon>
        <taxon>Hyoscyameae</taxon>
        <taxon>Anisodus</taxon>
    </lineage>
</organism>
<evidence type="ECO:0000313" key="2">
    <source>
        <dbReference type="EMBL" id="KAK4371290.1"/>
    </source>
</evidence>
<dbReference type="GO" id="GO:0009742">
    <property type="term" value="P:brassinosteroid mediated signaling pathway"/>
    <property type="evidence" value="ECO:0007669"/>
    <property type="project" value="TreeGrafter"/>
</dbReference>